<evidence type="ECO:0000313" key="4">
    <source>
        <dbReference type="Proteomes" id="UP000241444"/>
    </source>
</evidence>
<dbReference type="Proteomes" id="UP000241444">
    <property type="component" value="Unassembled WGS sequence"/>
</dbReference>
<protein>
    <recommendedName>
        <fullName evidence="2">Phosphatidic acid phosphatase type 2/haloperoxidase domain-containing protein</fullName>
    </recommendedName>
</protein>
<comment type="caution">
    <text evidence="3">The sequence shown here is derived from an EMBL/GenBank/DDBJ whole genome shotgun (WGS) entry which is preliminary data.</text>
</comment>
<dbReference type="SMART" id="SM00014">
    <property type="entry name" value="acidPPc"/>
    <property type="match status" value="1"/>
</dbReference>
<dbReference type="InterPro" id="IPR036938">
    <property type="entry name" value="PAP2/HPO_sf"/>
</dbReference>
<evidence type="ECO:0000259" key="2">
    <source>
        <dbReference type="SMART" id="SM00014"/>
    </source>
</evidence>
<proteinExistence type="predicted"/>
<dbReference type="Pfam" id="PF01569">
    <property type="entry name" value="PAP2"/>
    <property type="match status" value="1"/>
</dbReference>
<dbReference type="PANTHER" id="PTHR14969">
    <property type="entry name" value="SPHINGOSINE-1-PHOSPHATE PHOSPHOHYDROLASE"/>
    <property type="match status" value="1"/>
</dbReference>
<dbReference type="Gene3D" id="1.20.144.10">
    <property type="entry name" value="Phosphatidic acid phosphatase type 2/haloperoxidase"/>
    <property type="match status" value="1"/>
</dbReference>
<keyword evidence="1" id="KW-0812">Transmembrane</keyword>
<dbReference type="EMBL" id="PGGO01000011">
    <property type="protein sequence ID" value="PSH68061.1"/>
    <property type="molecule type" value="Genomic_DNA"/>
</dbReference>
<keyword evidence="4" id="KW-1185">Reference proteome</keyword>
<sequence>MTVRVEFADGLEKSIMPPRARCNRRAGLLNRNGKMTEIPNRQSALRRTGQAVVRFLRRINAPAYPGSPPAWTNAMSMGVVLIFFLVLLLQPYDEYLSRTLWSYGSLGKVRHLTDIGLSQWYLIPAFAIGVCLIGIDWANVAHSRRVRFGLVYAQATFAFWAIALAGILTNIAKFLIGRARPKFIDTLGTTSFSPFEAGYNFASFPSGHSTTMGAVGAVLALWFPRWRVPIILATMFIAFTRIIARAHYSTDVVAGYSLGFLFTVALARFLAGRRTAFLFDGDRFWPILRFRDRFWRPPVNLNKK</sequence>
<dbReference type="InterPro" id="IPR000326">
    <property type="entry name" value="PAP2/HPO"/>
</dbReference>
<feature type="transmembrane region" description="Helical" evidence="1">
    <location>
        <begin position="120"/>
        <end position="138"/>
    </location>
</feature>
<dbReference type="OrthoDB" id="9780507at2"/>
<gene>
    <name evidence="3" type="ORF">CU102_16005</name>
</gene>
<feature type="transmembrane region" description="Helical" evidence="1">
    <location>
        <begin position="254"/>
        <end position="271"/>
    </location>
</feature>
<organism evidence="3 4">
    <name type="scientific">Phyllobacterium brassicacearum</name>
    <dbReference type="NCBI Taxonomy" id="314235"/>
    <lineage>
        <taxon>Bacteria</taxon>
        <taxon>Pseudomonadati</taxon>
        <taxon>Pseudomonadota</taxon>
        <taxon>Alphaproteobacteria</taxon>
        <taxon>Hyphomicrobiales</taxon>
        <taxon>Phyllobacteriaceae</taxon>
        <taxon>Phyllobacterium</taxon>
    </lineage>
</organism>
<evidence type="ECO:0000313" key="3">
    <source>
        <dbReference type="EMBL" id="PSH68061.1"/>
    </source>
</evidence>
<feature type="transmembrane region" description="Helical" evidence="1">
    <location>
        <begin position="74"/>
        <end position="92"/>
    </location>
</feature>
<dbReference type="AlphaFoldDB" id="A0A2P7BNL4"/>
<feature type="transmembrane region" description="Helical" evidence="1">
    <location>
        <begin position="150"/>
        <end position="172"/>
    </location>
</feature>
<feature type="transmembrane region" description="Helical" evidence="1">
    <location>
        <begin position="230"/>
        <end position="248"/>
    </location>
</feature>
<evidence type="ECO:0000256" key="1">
    <source>
        <dbReference type="SAM" id="Phobius"/>
    </source>
</evidence>
<dbReference type="SUPFAM" id="SSF48317">
    <property type="entry name" value="Acid phosphatase/Vanadium-dependent haloperoxidase"/>
    <property type="match status" value="1"/>
</dbReference>
<dbReference type="PANTHER" id="PTHR14969:SF13">
    <property type="entry name" value="AT30094P"/>
    <property type="match status" value="1"/>
</dbReference>
<feature type="domain" description="Phosphatidic acid phosphatase type 2/haloperoxidase" evidence="2">
    <location>
        <begin position="155"/>
        <end position="267"/>
    </location>
</feature>
<accession>A0A2P7BNL4</accession>
<keyword evidence="1" id="KW-1133">Transmembrane helix</keyword>
<reference evidence="4" key="1">
    <citation type="submission" date="2017-11" db="EMBL/GenBank/DDBJ databases">
        <authorList>
            <person name="Kuznetsova I."/>
            <person name="Sazanova A."/>
            <person name="Chirak E."/>
            <person name="Safronova V."/>
            <person name="Willems A."/>
        </authorList>
    </citation>
    <scope>NUCLEOTIDE SEQUENCE [LARGE SCALE GENOMIC DNA]</scope>
    <source>
        <strain evidence="4">STM 196</strain>
    </source>
</reference>
<name>A0A2P7BNL4_9HYPH</name>
<keyword evidence="1" id="KW-0472">Membrane</keyword>